<dbReference type="PROSITE" id="PS50968">
    <property type="entry name" value="BIOTINYL_LIPOYL"/>
    <property type="match status" value="1"/>
</dbReference>
<dbReference type="InterPro" id="IPR002930">
    <property type="entry name" value="GCV_H"/>
</dbReference>
<evidence type="ECO:0000259" key="5">
    <source>
        <dbReference type="PROSITE" id="PS50968"/>
    </source>
</evidence>
<dbReference type="EMBL" id="CYPS01000006">
    <property type="protein sequence ID" value="CUH41248.1"/>
    <property type="molecule type" value="Genomic_DNA"/>
</dbReference>
<dbReference type="GO" id="GO:0009249">
    <property type="term" value="P:protein lipoylation"/>
    <property type="evidence" value="ECO:0007669"/>
    <property type="project" value="TreeGrafter"/>
</dbReference>
<dbReference type="InterPro" id="IPR000089">
    <property type="entry name" value="Biotin_lipoyl"/>
</dbReference>
<dbReference type="PANTHER" id="PTHR11715">
    <property type="entry name" value="GLYCINE CLEAVAGE SYSTEM H PROTEIN"/>
    <property type="match status" value="1"/>
</dbReference>
<dbReference type="InterPro" id="IPR011053">
    <property type="entry name" value="Single_hybrid_motif"/>
</dbReference>
<dbReference type="Pfam" id="PF01597">
    <property type="entry name" value="GCV_H"/>
    <property type="match status" value="1"/>
</dbReference>
<feature type="modified residue" description="N6-lipoyllysine" evidence="3 4">
    <location>
        <position position="59"/>
    </location>
</feature>
<dbReference type="GeneID" id="55494839"/>
<evidence type="ECO:0000256" key="4">
    <source>
        <dbReference type="PIRSR" id="PIRSR617453-50"/>
    </source>
</evidence>
<dbReference type="EMBL" id="CYPU01000068">
    <property type="protein sequence ID" value="CUH49502.1"/>
    <property type="molecule type" value="Genomic_DNA"/>
</dbReference>
<dbReference type="EMBL" id="CYPS01000036">
    <property type="protein sequence ID" value="CUH43661.1"/>
    <property type="molecule type" value="Genomic_DNA"/>
</dbReference>
<reference evidence="7 9" key="2">
    <citation type="submission" date="2015-09" db="EMBL/GenBank/DDBJ databases">
        <authorList>
            <consortium name="Swine Surveillance"/>
        </authorList>
    </citation>
    <scope>NUCLEOTIDE SEQUENCE [LARGE SCALE GENOMIC DNA]</scope>
    <source>
        <strain evidence="8 9">CECT 4292</strain>
        <strain evidence="7">CECT 4293</strain>
    </source>
</reference>
<evidence type="ECO:0000313" key="8">
    <source>
        <dbReference type="EMBL" id="CUH49502.1"/>
    </source>
</evidence>
<evidence type="ECO:0000313" key="7">
    <source>
        <dbReference type="EMBL" id="CUH43661.1"/>
    </source>
</evidence>
<evidence type="ECO:0000313" key="10">
    <source>
        <dbReference type="Proteomes" id="UP000050786"/>
    </source>
</evidence>
<keyword evidence="10" id="KW-1185">Reference proteome</keyword>
<dbReference type="InterPro" id="IPR003016">
    <property type="entry name" value="2-oxoA_DH_lipoyl-BS"/>
</dbReference>
<dbReference type="InterPro" id="IPR017453">
    <property type="entry name" value="GCV_H_sub"/>
</dbReference>
<dbReference type="NCBIfam" id="NF002270">
    <property type="entry name" value="PRK01202.1"/>
    <property type="match status" value="1"/>
</dbReference>
<dbReference type="RefSeq" id="WP_058271403.1">
    <property type="nucleotide sequence ID" value="NZ_CANLZK010000036.1"/>
</dbReference>
<dbReference type="SUPFAM" id="SSF51230">
    <property type="entry name" value="Single hybrid motif"/>
    <property type="match status" value="1"/>
</dbReference>
<dbReference type="GO" id="GO:0019464">
    <property type="term" value="P:glycine decarboxylation via glycine cleavage system"/>
    <property type="evidence" value="ECO:0007669"/>
    <property type="project" value="UniProtKB-UniRule"/>
</dbReference>
<gene>
    <name evidence="7" type="primary">gcvH_2</name>
    <name evidence="3 8" type="synonym">gcvH</name>
    <name evidence="6" type="synonym">gcvH_1</name>
    <name evidence="8" type="ORF">RUA4292_03698</name>
    <name evidence="6" type="ORF">RUM4293_00116</name>
    <name evidence="7" type="ORF">RUM4293_02556</name>
</gene>
<comment type="function">
    <text evidence="3">The glycine cleavage system catalyzes the degradation of glycine. The H protein shuttles the methylamine group of glycine from the P protein to the T protein.</text>
</comment>
<evidence type="ECO:0000256" key="3">
    <source>
        <dbReference type="HAMAP-Rule" id="MF_00272"/>
    </source>
</evidence>
<dbReference type="NCBIfam" id="TIGR00527">
    <property type="entry name" value="gcvH"/>
    <property type="match status" value="1"/>
</dbReference>
<comment type="subunit">
    <text evidence="3">The glycine cleavage system is composed of four proteins: P, T, L and H.</text>
</comment>
<name>A0A0P1E6C1_9RHOB</name>
<dbReference type="GO" id="GO:0005960">
    <property type="term" value="C:glycine cleavage complex"/>
    <property type="evidence" value="ECO:0007669"/>
    <property type="project" value="InterPro"/>
</dbReference>
<dbReference type="GO" id="GO:0005829">
    <property type="term" value="C:cytosol"/>
    <property type="evidence" value="ECO:0007669"/>
    <property type="project" value="TreeGrafter"/>
</dbReference>
<keyword evidence="2 3" id="KW-0450">Lipoyl</keyword>
<dbReference type="HAMAP" id="MF_00272">
    <property type="entry name" value="GcvH"/>
    <property type="match status" value="1"/>
</dbReference>
<dbReference type="STRING" id="81569.RUM4293_00116"/>
<proteinExistence type="inferred from homology"/>
<sequence>MATYYSEEHEWLTVEGDTATLGITKHAAEQLGDVVFVEQQEAGDEFEKGGEIGVIESVKAASELYAPVDGEITEVNEALADNPGALNEDPEGEAWIYKIKIADAAQLEDLMDLDGYKALIG</sequence>
<comment type="cofactor">
    <cofactor evidence="3">
        <name>(R)-lipoate</name>
        <dbReference type="ChEBI" id="CHEBI:83088"/>
    </cofactor>
    <text evidence="3">Binds 1 lipoyl cofactor covalently.</text>
</comment>
<dbReference type="PANTHER" id="PTHR11715:SF3">
    <property type="entry name" value="GLYCINE CLEAVAGE SYSTEM H PROTEIN-RELATED"/>
    <property type="match status" value="1"/>
</dbReference>
<dbReference type="OrthoDB" id="9796712at2"/>
<feature type="domain" description="Lipoyl-binding" evidence="5">
    <location>
        <begin position="18"/>
        <end position="100"/>
    </location>
</feature>
<reference evidence="10" key="1">
    <citation type="submission" date="2015-09" db="EMBL/GenBank/DDBJ databases">
        <authorList>
            <person name="Rodrigo-Torres L."/>
            <person name="Arahal D.R."/>
        </authorList>
    </citation>
    <scope>NUCLEOTIDE SEQUENCE [LARGE SCALE GENOMIC DNA]</scope>
    <source>
        <strain evidence="10">CECT 4293</strain>
    </source>
</reference>
<accession>A0A0P1E6C1</accession>
<dbReference type="Gene3D" id="2.40.50.100">
    <property type="match status" value="1"/>
</dbReference>
<evidence type="ECO:0000256" key="2">
    <source>
        <dbReference type="ARBA" id="ARBA00022823"/>
    </source>
</evidence>
<dbReference type="Proteomes" id="UP000050786">
    <property type="component" value="Unassembled WGS sequence"/>
</dbReference>
<dbReference type="InterPro" id="IPR033753">
    <property type="entry name" value="GCV_H/Fam206"/>
</dbReference>
<evidence type="ECO:0000256" key="1">
    <source>
        <dbReference type="ARBA" id="ARBA00009249"/>
    </source>
</evidence>
<evidence type="ECO:0000313" key="9">
    <source>
        <dbReference type="Proteomes" id="UP000050783"/>
    </source>
</evidence>
<evidence type="ECO:0000313" key="6">
    <source>
        <dbReference type="EMBL" id="CUH41248.1"/>
    </source>
</evidence>
<dbReference type="PROSITE" id="PS00189">
    <property type="entry name" value="LIPOYL"/>
    <property type="match status" value="1"/>
</dbReference>
<dbReference type="CDD" id="cd06848">
    <property type="entry name" value="GCS_H"/>
    <property type="match status" value="1"/>
</dbReference>
<dbReference type="AlphaFoldDB" id="A0A0P1E6C1"/>
<comment type="similarity">
    <text evidence="1 3">Belongs to the GcvH family.</text>
</comment>
<organism evidence="7 10">
    <name type="scientific">Ruegeria atlantica</name>
    <dbReference type="NCBI Taxonomy" id="81569"/>
    <lineage>
        <taxon>Bacteria</taxon>
        <taxon>Pseudomonadati</taxon>
        <taxon>Pseudomonadota</taxon>
        <taxon>Alphaproteobacteria</taxon>
        <taxon>Rhodobacterales</taxon>
        <taxon>Roseobacteraceae</taxon>
        <taxon>Ruegeria</taxon>
    </lineage>
</organism>
<protein>
    <recommendedName>
        <fullName evidence="3">Glycine cleavage system H protein</fullName>
    </recommendedName>
</protein>
<dbReference type="Proteomes" id="UP000050783">
    <property type="component" value="Unassembled WGS sequence"/>
</dbReference>